<accession>D6TVK6</accession>
<feature type="compositionally biased region" description="Basic and acidic residues" evidence="1">
    <location>
        <begin position="84"/>
        <end position="95"/>
    </location>
</feature>
<dbReference type="RefSeq" id="WP_007917666.1">
    <property type="nucleotide sequence ID" value="NZ_ADVG01000003.1"/>
</dbReference>
<evidence type="ECO:0000313" key="3">
    <source>
        <dbReference type="Proteomes" id="UP000004508"/>
    </source>
</evidence>
<evidence type="ECO:0000256" key="1">
    <source>
        <dbReference type="SAM" id="MobiDB-lite"/>
    </source>
</evidence>
<sequence length="115" mass="13040">MRSKNSYRPQNQHPDGLVQSRKQVAEQHYQQVRVTVQAMLRRGMKPQEITVPVVAKEAGVSVATIYRRADLFTIVQRGNPAIQREPHSHQAKARENAGGVHFRAQSHHTGTLRAR</sequence>
<protein>
    <submittedName>
        <fullName evidence="2">Uncharacterized protein</fullName>
    </submittedName>
</protein>
<proteinExistence type="predicted"/>
<comment type="caution">
    <text evidence="2">The sequence shown here is derived from an EMBL/GenBank/DDBJ whole genome shotgun (WGS) entry which is preliminary data.</text>
</comment>
<dbReference type="Proteomes" id="UP000004508">
    <property type="component" value="Unassembled WGS sequence"/>
</dbReference>
<feature type="region of interest" description="Disordered" evidence="1">
    <location>
        <begin position="1"/>
        <end position="25"/>
    </location>
</feature>
<gene>
    <name evidence="2" type="ORF">Krac_6629</name>
</gene>
<dbReference type="AlphaFoldDB" id="D6TVK6"/>
<dbReference type="STRING" id="485913.Krac_6629"/>
<dbReference type="Gene3D" id="1.10.10.60">
    <property type="entry name" value="Homeodomain-like"/>
    <property type="match status" value="1"/>
</dbReference>
<name>D6TVK6_KTERA</name>
<organism evidence="2 3">
    <name type="scientific">Ktedonobacter racemifer DSM 44963</name>
    <dbReference type="NCBI Taxonomy" id="485913"/>
    <lineage>
        <taxon>Bacteria</taxon>
        <taxon>Bacillati</taxon>
        <taxon>Chloroflexota</taxon>
        <taxon>Ktedonobacteria</taxon>
        <taxon>Ktedonobacterales</taxon>
        <taxon>Ktedonobacteraceae</taxon>
        <taxon>Ktedonobacter</taxon>
    </lineage>
</organism>
<evidence type="ECO:0000313" key="2">
    <source>
        <dbReference type="EMBL" id="EFH85409.1"/>
    </source>
</evidence>
<dbReference type="InParanoid" id="D6TVK6"/>
<feature type="compositionally biased region" description="Polar residues" evidence="1">
    <location>
        <begin position="1"/>
        <end position="13"/>
    </location>
</feature>
<reference evidence="2 3" key="1">
    <citation type="journal article" date="2011" name="Stand. Genomic Sci.">
        <title>Non-contiguous finished genome sequence and contextual data of the filamentous soil bacterium Ktedonobacter racemifer type strain (SOSP1-21).</title>
        <authorList>
            <person name="Chang Y.J."/>
            <person name="Land M."/>
            <person name="Hauser L."/>
            <person name="Chertkov O."/>
            <person name="Del Rio T.G."/>
            <person name="Nolan M."/>
            <person name="Copeland A."/>
            <person name="Tice H."/>
            <person name="Cheng J.F."/>
            <person name="Lucas S."/>
            <person name="Han C."/>
            <person name="Goodwin L."/>
            <person name="Pitluck S."/>
            <person name="Ivanova N."/>
            <person name="Ovchinikova G."/>
            <person name="Pati A."/>
            <person name="Chen A."/>
            <person name="Palaniappan K."/>
            <person name="Mavromatis K."/>
            <person name="Liolios K."/>
            <person name="Brettin T."/>
            <person name="Fiebig A."/>
            <person name="Rohde M."/>
            <person name="Abt B."/>
            <person name="Goker M."/>
            <person name="Detter J.C."/>
            <person name="Woyke T."/>
            <person name="Bristow J."/>
            <person name="Eisen J.A."/>
            <person name="Markowitz V."/>
            <person name="Hugenholtz P."/>
            <person name="Kyrpides N.C."/>
            <person name="Klenk H.P."/>
            <person name="Lapidus A."/>
        </authorList>
    </citation>
    <scope>NUCLEOTIDE SEQUENCE [LARGE SCALE GENOMIC DNA]</scope>
    <source>
        <strain evidence="3">DSM 44963</strain>
    </source>
</reference>
<keyword evidence="3" id="KW-1185">Reference proteome</keyword>
<feature type="region of interest" description="Disordered" evidence="1">
    <location>
        <begin position="84"/>
        <end position="115"/>
    </location>
</feature>
<dbReference type="EMBL" id="ADVG01000003">
    <property type="protein sequence ID" value="EFH85409.1"/>
    <property type="molecule type" value="Genomic_DNA"/>
</dbReference>